<dbReference type="Gene3D" id="3.40.1440.10">
    <property type="entry name" value="GIY-YIG endonuclease"/>
    <property type="match status" value="1"/>
</dbReference>
<comment type="function">
    <text evidence="8">Catalytic subunit of the SLX1-SLX4 structure-specific endonuclease that resolves DNA secondary structures generated during DNA repair and recombination. Has endonuclease activity towards branched DNA substrates, introducing single-strand cuts in duplex DNA close to junctions with ss-DNA.</text>
</comment>
<feature type="compositionally biased region" description="Polar residues" evidence="9">
    <location>
        <begin position="371"/>
        <end position="380"/>
    </location>
</feature>
<evidence type="ECO:0000256" key="1">
    <source>
        <dbReference type="ARBA" id="ARBA00022722"/>
    </source>
</evidence>
<keyword evidence="3 8" id="KW-0227">DNA damage</keyword>
<evidence type="ECO:0000313" key="12">
    <source>
        <dbReference type="Proteomes" id="UP000824998"/>
    </source>
</evidence>
<evidence type="ECO:0000259" key="10">
    <source>
        <dbReference type="PROSITE" id="PS50164"/>
    </source>
</evidence>
<dbReference type="GO" id="GO:0000724">
    <property type="term" value="P:double-strand break repair via homologous recombination"/>
    <property type="evidence" value="ECO:0007669"/>
    <property type="project" value="TreeGrafter"/>
</dbReference>
<dbReference type="CDD" id="cd10455">
    <property type="entry name" value="GIY-YIG_SLX1"/>
    <property type="match status" value="1"/>
</dbReference>
<comment type="caution">
    <text evidence="11">The sequence shown here is derived from an EMBL/GenBank/DDBJ whole genome shotgun (WGS) entry which is preliminary data.</text>
</comment>
<protein>
    <recommendedName>
        <fullName evidence="10">GIY-YIG domain-containing protein</fullName>
    </recommendedName>
</protein>
<evidence type="ECO:0000256" key="2">
    <source>
        <dbReference type="ARBA" id="ARBA00022759"/>
    </source>
</evidence>
<evidence type="ECO:0000256" key="9">
    <source>
        <dbReference type="SAM" id="MobiDB-lite"/>
    </source>
</evidence>
<sequence>MPMDRPIPAFYCCYLLRSTVSRGSVYVGSTPNPIRRLKQHNGLSKGGAVRTARHNLRPWEMACIVTGFPSHVAALQFEWAWQNPHITSHIAPEERISRATQKKRSGHPRRAPHSVASLLANLHVLLRSPSFSRWPLDIRFFSKSVHESWVKWTKAAAEPVRRSIPVLQAFPSTKATISDSDPVGNNPGEEMIYRRMATLPITYDDQKSHVAKTKDIVDFELEGTCDVCLTDLEHDGGLYILCPNTKCDAIAHMTCLSKQFLEDGEEELVPIKGNCPKCKTELVWADLVKELSLRMRGQKEVEKLLKVKRAKKGKTSTLAQTVMELSSVDEDSENESDMEEEIERMEVLTSRSGTGPTGGDWHARNDFGASDTESVASNTSEPRRPVLAHSRETSPWERIIEDSDWDNAEVLD</sequence>
<keyword evidence="2 8" id="KW-0255">Endonuclease</keyword>
<dbReference type="PANTHER" id="PTHR20208:SF10">
    <property type="entry name" value="STRUCTURE-SPECIFIC ENDONUCLEASE SUBUNIT SLX1"/>
    <property type="match status" value="1"/>
</dbReference>
<organism evidence="11 12">
    <name type="scientific">Amylocarpus encephaloides</name>
    <dbReference type="NCBI Taxonomy" id="45428"/>
    <lineage>
        <taxon>Eukaryota</taxon>
        <taxon>Fungi</taxon>
        <taxon>Dikarya</taxon>
        <taxon>Ascomycota</taxon>
        <taxon>Pezizomycotina</taxon>
        <taxon>Leotiomycetes</taxon>
        <taxon>Helotiales</taxon>
        <taxon>Helotiales incertae sedis</taxon>
        <taxon>Amylocarpus</taxon>
    </lineage>
</organism>
<comment type="similarity">
    <text evidence="8">Belongs to the SLX1 family.</text>
</comment>
<evidence type="ECO:0000256" key="3">
    <source>
        <dbReference type="ARBA" id="ARBA00022763"/>
    </source>
</evidence>
<dbReference type="Gene3D" id="3.30.40.10">
    <property type="entry name" value="Zinc/RING finger domain, C3HC4 (zinc finger)"/>
    <property type="match status" value="1"/>
</dbReference>
<evidence type="ECO:0000256" key="4">
    <source>
        <dbReference type="ARBA" id="ARBA00022801"/>
    </source>
</evidence>
<evidence type="ECO:0000256" key="7">
    <source>
        <dbReference type="ARBA" id="ARBA00023242"/>
    </source>
</evidence>
<keyword evidence="5 8" id="KW-0233">DNA recombination</keyword>
<evidence type="ECO:0000313" key="11">
    <source>
        <dbReference type="EMBL" id="KAG9236527.1"/>
    </source>
</evidence>
<keyword evidence="7 8" id="KW-0539">Nucleus</keyword>
<dbReference type="InterPro" id="IPR048749">
    <property type="entry name" value="SLX1_C"/>
</dbReference>
<dbReference type="Pfam" id="PF01541">
    <property type="entry name" value="GIY-YIG"/>
    <property type="match status" value="1"/>
</dbReference>
<feature type="compositionally biased region" description="Basic and acidic residues" evidence="9">
    <location>
        <begin position="381"/>
        <end position="401"/>
    </location>
</feature>
<dbReference type="GO" id="GO:0017108">
    <property type="term" value="F:5'-flap endonuclease activity"/>
    <property type="evidence" value="ECO:0007669"/>
    <property type="project" value="InterPro"/>
</dbReference>
<dbReference type="HAMAP" id="MF_03100">
    <property type="entry name" value="Endonuc_su_Slx1"/>
    <property type="match status" value="1"/>
</dbReference>
<comment type="subunit">
    <text evidence="8">Forms a heterodimer with SLX4.</text>
</comment>
<feature type="domain" description="GIY-YIG" evidence="10">
    <location>
        <begin position="9"/>
        <end position="91"/>
    </location>
</feature>
<dbReference type="FunFam" id="3.40.1440.10:FF:000006">
    <property type="entry name" value="Structure-specific endonuclease subunit SLX1"/>
    <property type="match status" value="1"/>
</dbReference>
<dbReference type="InterPro" id="IPR035901">
    <property type="entry name" value="GIY-YIG_endonuc_sf"/>
</dbReference>
<dbReference type="InterPro" id="IPR011011">
    <property type="entry name" value="Znf_FYVE_PHD"/>
</dbReference>
<keyword evidence="6 8" id="KW-0234">DNA repair</keyword>
<feature type="region of interest" description="Disordered" evidence="9">
    <location>
        <begin position="349"/>
        <end position="412"/>
    </location>
</feature>
<comment type="cofactor">
    <cofactor evidence="8">
        <name>a divalent metal cation</name>
        <dbReference type="ChEBI" id="CHEBI:60240"/>
    </cofactor>
</comment>
<dbReference type="GO" id="GO:0008821">
    <property type="term" value="F:crossover junction DNA endonuclease activity"/>
    <property type="evidence" value="ECO:0007669"/>
    <property type="project" value="TreeGrafter"/>
</dbReference>
<keyword evidence="4 8" id="KW-0378">Hydrolase</keyword>
<comment type="caution">
    <text evidence="8">Lacks conserved residue(s) required for the propagation of feature annotation.</text>
</comment>
<dbReference type="SUPFAM" id="SSF82771">
    <property type="entry name" value="GIY-YIG endonuclease"/>
    <property type="match status" value="1"/>
</dbReference>
<reference evidence="11" key="1">
    <citation type="journal article" date="2021" name="IMA Fungus">
        <title>Genomic characterization of three marine fungi, including Emericellopsis atlantica sp. nov. with signatures of a generalist lifestyle and marine biomass degradation.</title>
        <authorList>
            <person name="Hagestad O.C."/>
            <person name="Hou L."/>
            <person name="Andersen J.H."/>
            <person name="Hansen E.H."/>
            <person name="Altermark B."/>
            <person name="Li C."/>
            <person name="Kuhnert E."/>
            <person name="Cox R.J."/>
            <person name="Crous P.W."/>
            <person name="Spatafora J.W."/>
            <person name="Lail K."/>
            <person name="Amirebrahimi M."/>
            <person name="Lipzen A."/>
            <person name="Pangilinan J."/>
            <person name="Andreopoulos W."/>
            <person name="Hayes R.D."/>
            <person name="Ng V."/>
            <person name="Grigoriev I.V."/>
            <person name="Jackson S.A."/>
            <person name="Sutton T.D.S."/>
            <person name="Dobson A.D.W."/>
            <person name="Rama T."/>
        </authorList>
    </citation>
    <scope>NUCLEOTIDE SEQUENCE</scope>
    <source>
        <strain evidence="11">TRa018bII</strain>
    </source>
</reference>
<dbReference type="AlphaFoldDB" id="A0A9P7YN13"/>
<proteinExistence type="inferred from homology"/>
<keyword evidence="1 8" id="KW-0540">Nuclease</keyword>
<dbReference type="GO" id="GO:0033557">
    <property type="term" value="C:Slx1-Slx4 complex"/>
    <property type="evidence" value="ECO:0007669"/>
    <property type="project" value="UniProtKB-UniRule"/>
</dbReference>
<dbReference type="SUPFAM" id="SSF57903">
    <property type="entry name" value="FYVE/PHD zinc finger"/>
    <property type="match status" value="1"/>
</dbReference>
<dbReference type="InterPro" id="IPR013083">
    <property type="entry name" value="Znf_RING/FYVE/PHD"/>
</dbReference>
<evidence type="ECO:0000256" key="8">
    <source>
        <dbReference type="HAMAP-Rule" id="MF_03100"/>
    </source>
</evidence>
<keyword evidence="12" id="KW-1185">Reference proteome</keyword>
<dbReference type="OrthoDB" id="24645at2759"/>
<dbReference type="EMBL" id="MU251405">
    <property type="protein sequence ID" value="KAG9236527.1"/>
    <property type="molecule type" value="Genomic_DNA"/>
</dbReference>
<dbReference type="PANTHER" id="PTHR20208">
    <property type="entry name" value="STRUCTURE-SPECIFIC ENDONUCLEASE SUBUNIT SLX1"/>
    <property type="match status" value="1"/>
</dbReference>
<dbReference type="Proteomes" id="UP000824998">
    <property type="component" value="Unassembled WGS sequence"/>
</dbReference>
<name>A0A9P7YN13_9HELO</name>
<dbReference type="InterPro" id="IPR000305">
    <property type="entry name" value="GIY-YIG_endonuc"/>
</dbReference>
<comment type="subcellular location">
    <subcellularLocation>
        <location evidence="8">Nucleus</location>
    </subcellularLocation>
</comment>
<dbReference type="InterPro" id="IPR050381">
    <property type="entry name" value="SLX1_endonuclease"/>
</dbReference>
<dbReference type="Pfam" id="PF21202">
    <property type="entry name" value="SLX1_C"/>
    <property type="match status" value="1"/>
</dbReference>
<gene>
    <name evidence="11" type="ORF">BJ875DRAFT_222465</name>
</gene>
<evidence type="ECO:0000256" key="6">
    <source>
        <dbReference type="ARBA" id="ARBA00023204"/>
    </source>
</evidence>
<dbReference type="InterPro" id="IPR027520">
    <property type="entry name" value="Slx1"/>
</dbReference>
<dbReference type="PROSITE" id="PS50164">
    <property type="entry name" value="GIY_YIG"/>
    <property type="match status" value="1"/>
</dbReference>
<accession>A0A9P7YN13</accession>
<evidence type="ECO:0000256" key="5">
    <source>
        <dbReference type="ARBA" id="ARBA00023172"/>
    </source>
</evidence>
<feature type="compositionally biased region" description="Acidic residues" evidence="9">
    <location>
        <begin position="402"/>
        <end position="412"/>
    </location>
</feature>